<dbReference type="PANTHER" id="PTHR19384:SF84">
    <property type="entry name" value="METHIONINE SYNTHASE REDUCTASE"/>
    <property type="match status" value="1"/>
</dbReference>
<dbReference type="GO" id="GO:0009086">
    <property type="term" value="P:methionine biosynthetic process"/>
    <property type="evidence" value="ECO:0007669"/>
    <property type="project" value="TreeGrafter"/>
</dbReference>
<dbReference type="EMBL" id="JAHDYR010000012">
    <property type="protein sequence ID" value="KAG9394857.1"/>
    <property type="molecule type" value="Genomic_DNA"/>
</dbReference>
<proteinExistence type="predicted"/>
<dbReference type="GO" id="GO:0050667">
    <property type="term" value="P:homocysteine metabolic process"/>
    <property type="evidence" value="ECO:0007669"/>
    <property type="project" value="TreeGrafter"/>
</dbReference>
<reference evidence="3" key="1">
    <citation type="submission" date="2021-05" db="EMBL/GenBank/DDBJ databases">
        <title>A free-living protist that lacks canonical eukaryotic 1 DNA replication and segregation systems.</title>
        <authorList>
            <person name="Salas-Leiva D.E."/>
            <person name="Tromer E.C."/>
            <person name="Curtis B.A."/>
            <person name="Jerlstrom-Hultqvist J."/>
            <person name="Kolisko M."/>
            <person name="Yi Z."/>
            <person name="Salas-Leiva J.S."/>
            <person name="Gallot-Lavallee L."/>
            <person name="Kops G.J.P.L."/>
            <person name="Archibald J.M."/>
            <person name="Simpson A.G.B."/>
            <person name="Roger A.J."/>
        </authorList>
    </citation>
    <scope>NUCLEOTIDE SEQUENCE</scope>
    <source>
        <strain evidence="3">BICM</strain>
    </source>
</reference>
<dbReference type="AlphaFoldDB" id="A0A8J6BCY0"/>
<dbReference type="SUPFAM" id="SSF52218">
    <property type="entry name" value="Flavoproteins"/>
    <property type="match status" value="1"/>
</dbReference>
<dbReference type="GO" id="GO:0010181">
    <property type="term" value="F:FMN binding"/>
    <property type="evidence" value="ECO:0007669"/>
    <property type="project" value="InterPro"/>
</dbReference>
<dbReference type="GO" id="GO:0050660">
    <property type="term" value="F:flavin adenine dinucleotide binding"/>
    <property type="evidence" value="ECO:0007669"/>
    <property type="project" value="TreeGrafter"/>
</dbReference>
<dbReference type="PANTHER" id="PTHR19384">
    <property type="entry name" value="NITRIC OXIDE SYNTHASE-RELATED"/>
    <property type="match status" value="1"/>
</dbReference>
<dbReference type="OrthoDB" id="1856718at2759"/>
<name>A0A8J6BCY0_9EUKA</name>
<organism evidence="3 4">
    <name type="scientific">Carpediemonas membranifera</name>
    <dbReference type="NCBI Taxonomy" id="201153"/>
    <lineage>
        <taxon>Eukaryota</taxon>
        <taxon>Metamonada</taxon>
        <taxon>Carpediemonas-like organisms</taxon>
        <taxon>Carpediemonas</taxon>
    </lineage>
</organism>
<gene>
    <name evidence="3" type="ORF">J8273_0064</name>
</gene>
<sequence length="210" mass="22971">MTRRTSALYPMRTRHANPACELRVQTTLMETSSKLRHNVLIGYGSATGQAEDCADIIGDSLTAAGYHTHIVELNNVRRDPAFLRQFTLFVVVCSSSDDNDDHVPDNAAEFVDWLKFFPDLKNMPIALFTLGDSSYNGSFNAAGNLIENLLTQCGVKFTVPPGLADDEEGSPFEQLEPWVNNLSRTVKLAIPGSPMVHAEVGTPDITTDVA</sequence>
<dbReference type="Proteomes" id="UP000717585">
    <property type="component" value="Unassembled WGS sequence"/>
</dbReference>
<dbReference type="GO" id="GO:0030586">
    <property type="term" value="F:[methionine synthase] reductase (NADPH) activity"/>
    <property type="evidence" value="ECO:0007669"/>
    <property type="project" value="TreeGrafter"/>
</dbReference>
<dbReference type="Pfam" id="PF00258">
    <property type="entry name" value="Flavodoxin_1"/>
    <property type="match status" value="1"/>
</dbReference>
<dbReference type="InterPro" id="IPR008254">
    <property type="entry name" value="Flavodoxin/NO_synth"/>
</dbReference>
<dbReference type="Gene3D" id="3.40.50.360">
    <property type="match status" value="1"/>
</dbReference>
<evidence type="ECO:0000256" key="1">
    <source>
        <dbReference type="ARBA" id="ARBA00022630"/>
    </source>
</evidence>
<evidence type="ECO:0000313" key="4">
    <source>
        <dbReference type="Proteomes" id="UP000717585"/>
    </source>
</evidence>
<feature type="domain" description="Flavodoxin-like" evidence="2">
    <location>
        <begin position="39"/>
        <end position="183"/>
    </location>
</feature>
<dbReference type="GO" id="GO:0005829">
    <property type="term" value="C:cytosol"/>
    <property type="evidence" value="ECO:0007669"/>
    <property type="project" value="TreeGrafter"/>
</dbReference>
<keyword evidence="1" id="KW-0285">Flavoprotein</keyword>
<dbReference type="InterPro" id="IPR029039">
    <property type="entry name" value="Flavoprotein-like_sf"/>
</dbReference>
<protein>
    <submittedName>
        <fullName evidence="3">Flavodoxin</fullName>
    </submittedName>
</protein>
<accession>A0A8J6BCY0</accession>
<keyword evidence="4" id="KW-1185">Reference proteome</keyword>
<dbReference type="PROSITE" id="PS50902">
    <property type="entry name" value="FLAVODOXIN_LIKE"/>
    <property type="match status" value="1"/>
</dbReference>
<evidence type="ECO:0000313" key="3">
    <source>
        <dbReference type="EMBL" id="KAG9394857.1"/>
    </source>
</evidence>
<comment type="caution">
    <text evidence="3">The sequence shown here is derived from an EMBL/GenBank/DDBJ whole genome shotgun (WGS) entry which is preliminary data.</text>
</comment>
<evidence type="ECO:0000259" key="2">
    <source>
        <dbReference type="PROSITE" id="PS50902"/>
    </source>
</evidence>